<reference evidence="1" key="1">
    <citation type="submission" date="2021-09" db="EMBL/GenBank/DDBJ databases">
        <title>Isolation and characterization of 3-chlorobenzoate degrading bacteria from soils in Shizuoka.</title>
        <authorList>
            <person name="Ifat A."/>
            <person name="Ogawa N."/>
            <person name="Kimbara K."/>
            <person name="Moriuchi R."/>
            <person name="Dohra H."/>
            <person name="Shintani M."/>
        </authorList>
    </citation>
    <scope>NUCLEOTIDE SEQUENCE</scope>
    <source>
        <strain evidence="1">19CS2-2</strain>
    </source>
</reference>
<dbReference type="EMBL" id="BPUR01000022">
    <property type="protein sequence ID" value="GJH20812.1"/>
    <property type="molecule type" value="Genomic_DNA"/>
</dbReference>
<dbReference type="Proteomes" id="UP001055013">
    <property type="component" value="Unassembled WGS sequence"/>
</dbReference>
<organism evidence="1 2">
    <name type="scientific">Caballeronia novacaledonica</name>
    <dbReference type="NCBI Taxonomy" id="1544861"/>
    <lineage>
        <taxon>Bacteria</taxon>
        <taxon>Pseudomonadati</taxon>
        <taxon>Pseudomonadota</taxon>
        <taxon>Betaproteobacteria</taxon>
        <taxon>Burkholderiales</taxon>
        <taxon>Burkholderiaceae</taxon>
        <taxon>Caballeronia</taxon>
    </lineage>
</organism>
<sequence>MKTSGLAELEAVLAVSRHRSFRAAASELSVSTSALSHSIAGLEARIGVRLFNRTTRSVSLSEAGAQFVQNVAPALSTIRDALEQAGSFRDTPSGTLRINTSVGAAHQAMPVFIAFLQRYPDMKLDIVTEGRLIDIVVEGFDAGIRLLETVPQDMIAVPFGERQRFAVVGSPAYFSEHKPPRTPADLAAHRCIRSRMPSGSIYQWEFERHGQTVRIDGDGALTLDEPGMMLAAARAGLGLAYLTEWNVRADLVAGALVRVLEEWTPPLDGLCLYYPGRRHVPAGLRALIDMIREYADANRKRAASNRKRRQANSKA</sequence>
<protein>
    <submittedName>
        <fullName evidence="1">LysR family transcriptional regulator</fullName>
    </submittedName>
</protein>
<keyword evidence="2" id="KW-1185">Reference proteome</keyword>
<name>A0ACB5R1K2_9BURK</name>
<comment type="caution">
    <text evidence="1">The sequence shown here is derived from an EMBL/GenBank/DDBJ whole genome shotgun (WGS) entry which is preliminary data.</text>
</comment>
<proteinExistence type="predicted"/>
<evidence type="ECO:0000313" key="2">
    <source>
        <dbReference type="Proteomes" id="UP001055013"/>
    </source>
</evidence>
<evidence type="ECO:0000313" key="1">
    <source>
        <dbReference type="EMBL" id="GJH20812.1"/>
    </source>
</evidence>
<accession>A0ACB5R1K2</accession>
<gene>
    <name evidence="1" type="ORF">CBA19CS22_29740</name>
</gene>